<dbReference type="EMBL" id="PXYW01000001">
    <property type="protein sequence ID" value="PSR35562.1"/>
    <property type="molecule type" value="Genomic_DNA"/>
</dbReference>
<dbReference type="Pfam" id="PF01645">
    <property type="entry name" value="Glu_synthase"/>
    <property type="match status" value="1"/>
</dbReference>
<dbReference type="CDD" id="cd02808">
    <property type="entry name" value="GltS_FMN"/>
    <property type="match status" value="1"/>
</dbReference>
<gene>
    <name evidence="5" type="ORF">C7B46_00825</name>
</gene>
<dbReference type="GO" id="GO:0006537">
    <property type="term" value="P:glutamate biosynthetic process"/>
    <property type="evidence" value="ECO:0007669"/>
    <property type="project" value="InterPro"/>
</dbReference>
<dbReference type="PANTHER" id="PTHR43819:SF1">
    <property type="entry name" value="ARCHAEAL-TYPE GLUTAMATE SYNTHASE [NADPH]"/>
    <property type="match status" value="1"/>
</dbReference>
<sequence>MFWAIFWPMVAAILAVGIVLTLAMWRLDPWLFNRVGDRMLKGLLTTTYTQNLGSMISLLRRANPQTFYENMLRSQKASSLSRPMGTPLVFSHWEQLVFNPAQLAKFPTENRDQISLKTVIGRHCDKPLKLEIPILIAAMSYGGALSLKTKLALAHGANLAGTATNTGEAYLPEERQAAKKLIIQYHRGTWPLSAQNHSEYLETADAIEIQIGQGAQAAAAMGTAEPDPEMRRYFGLKEGEPAVIASRLQGIDSAKDFIKLVRKLKQRYAVPIGIKIAPSGWLNDDLDVLLEAEPTFIVLDGGEGGTHGGPPILQDDFGLPTMAAVAWTDEYLKDHGVRHAINLIAAGGLRTPGEFLKAMAIGADAIYIGFAALMAMASTVGQQVLPYAPPEALFYQSGRYKNRLDVNRAAHGLATFLQSAADELRYGIQSLGKHNVHDVNRHDLIALDPWTAEIAGVRSLVRPWIAQAPGYYPAPPEFSSRNLEPPTRTH</sequence>
<dbReference type="AlphaFoldDB" id="A0A2T2XM33"/>
<dbReference type="InterPro" id="IPR002932">
    <property type="entry name" value="Glu_synthdom"/>
</dbReference>
<evidence type="ECO:0000313" key="6">
    <source>
        <dbReference type="Proteomes" id="UP000242972"/>
    </source>
</evidence>
<dbReference type="GO" id="GO:0015930">
    <property type="term" value="F:glutamate synthase activity"/>
    <property type="evidence" value="ECO:0007669"/>
    <property type="project" value="InterPro"/>
</dbReference>
<dbReference type="InterPro" id="IPR024188">
    <property type="entry name" value="GltB"/>
</dbReference>
<accession>A0A2T2XM33</accession>
<comment type="similarity">
    <text evidence="1 2">Belongs to the glutamate synthase family.</text>
</comment>
<protein>
    <submittedName>
        <fullName evidence="5">FMN-binding glutamate synthase family protein</fullName>
    </submittedName>
</protein>
<organism evidence="5 6">
    <name type="scientific">Sulfobacillus benefaciens</name>
    <dbReference type="NCBI Taxonomy" id="453960"/>
    <lineage>
        <taxon>Bacteria</taxon>
        <taxon>Bacillati</taxon>
        <taxon>Bacillota</taxon>
        <taxon>Clostridia</taxon>
        <taxon>Eubacteriales</taxon>
        <taxon>Clostridiales Family XVII. Incertae Sedis</taxon>
        <taxon>Sulfobacillus</taxon>
    </lineage>
</organism>
<dbReference type="Proteomes" id="UP000242972">
    <property type="component" value="Unassembled WGS sequence"/>
</dbReference>
<proteinExistence type="inferred from homology"/>
<evidence type="ECO:0000256" key="3">
    <source>
        <dbReference type="SAM" id="Phobius"/>
    </source>
</evidence>
<evidence type="ECO:0000256" key="2">
    <source>
        <dbReference type="PIRNR" id="PIRNR006429"/>
    </source>
</evidence>
<comment type="caution">
    <text evidence="5">The sequence shown here is derived from an EMBL/GenBank/DDBJ whole genome shotgun (WGS) entry which is preliminary data.</text>
</comment>
<dbReference type="SUPFAM" id="SSF51395">
    <property type="entry name" value="FMN-linked oxidoreductases"/>
    <property type="match status" value="1"/>
</dbReference>
<keyword evidence="3" id="KW-0812">Transmembrane</keyword>
<dbReference type="InterPro" id="IPR013785">
    <property type="entry name" value="Aldolase_TIM"/>
</dbReference>
<keyword evidence="3" id="KW-0472">Membrane</keyword>
<evidence type="ECO:0000313" key="5">
    <source>
        <dbReference type="EMBL" id="PSR35562.1"/>
    </source>
</evidence>
<keyword evidence="3" id="KW-1133">Transmembrane helix</keyword>
<dbReference type="PIRSF" id="PIRSF006429">
    <property type="entry name" value="GOGAT_lg_2"/>
    <property type="match status" value="1"/>
</dbReference>
<feature type="transmembrane region" description="Helical" evidence="3">
    <location>
        <begin position="6"/>
        <end position="25"/>
    </location>
</feature>
<name>A0A2T2XM33_9FIRM</name>
<evidence type="ECO:0000256" key="1">
    <source>
        <dbReference type="ARBA" id="ARBA00009716"/>
    </source>
</evidence>
<dbReference type="Gene3D" id="3.20.20.70">
    <property type="entry name" value="Aldolase class I"/>
    <property type="match status" value="1"/>
</dbReference>
<feature type="domain" description="Glutamate synthase" evidence="4">
    <location>
        <begin position="96"/>
        <end position="433"/>
    </location>
</feature>
<dbReference type="PANTHER" id="PTHR43819">
    <property type="entry name" value="ARCHAEAL-TYPE GLUTAMATE SYNTHASE [NADPH]"/>
    <property type="match status" value="1"/>
</dbReference>
<evidence type="ECO:0000259" key="4">
    <source>
        <dbReference type="Pfam" id="PF01645"/>
    </source>
</evidence>
<reference evidence="5 6" key="1">
    <citation type="journal article" date="2014" name="BMC Genomics">
        <title>Comparison of environmental and isolate Sulfobacillus genomes reveals diverse carbon, sulfur, nitrogen, and hydrogen metabolisms.</title>
        <authorList>
            <person name="Justice N.B."/>
            <person name="Norman A."/>
            <person name="Brown C.T."/>
            <person name="Singh A."/>
            <person name="Thomas B.C."/>
            <person name="Banfield J.F."/>
        </authorList>
    </citation>
    <scope>NUCLEOTIDE SEQUENCE [LARGE SCALE GENOMIC DNA]</scope>
    <source>
        <strain evidence="5">AMDSBA4</strain>
    </source>
</reference>